<evidence type="ECO:0000256" key="2">
    <source>
        <dbReference type="SAM" id="MobiDB-lite"/>
    </source>
</evidence>
<name>A0A6C0EEM6_9ZZZZ</name>
<keyword evidence="1" id="KW-0175">Coiled coil</keyword>
<dbReference type="EMBL" id="MN739775">
    <property type="protein sequence ID" value="QHT25795.1"/>
    <property type="molecule type" value="Genomic_DNA"/>
</dbReference>
<reference evidence="3" key="1">
    <citation type="journal article" date="2020" name="Nature">
        <title>Giant virus diversity and host interactions through global metagenomics.</title>
        <authorList>
            <person name="Schulz F."/>
            <person name="Roux S."/>
            <person name="Paez-Espino D."/>
            <person name="Jungbluth S."/>
            <person name="Walsh D.A."/>
            <person name="Denef V.J."/>
            <person name="McMahon K.D."/>
            <person name="Konstantinidis K.T."/>
            <person name="Eloe-Fadrosh E.A."/>
            <person name="Kyrpides N.C."/>
            <person name="Woyke T."/>
        </authorList>
    </citation>
    <scope>NUCLEOTIDE SEQUENCE</scope>
    <source>
        <strain evidence="3">GVMAG-M-3300023179-27</strain>
    </source>
</reference>
<evidence type="ECO:0000313" key="3">
    <source>
        <dbReference type="EMBL" id="QHT25795.1"/>
    </source>
</evidence>
<evidence type="ECO:0000256" key="1">
    <source>
        <dbReference type="SAM" id="Coils"/>
    </source>
</evidence>
<dbReference type="AlphaFoldDB" id="A0A6C0EEM6"/>
<accession>A0A6C0EEM6</accession>
<feature type="region of interest" description="Disordered" evidence="2">
    <location>
        <begin position="346"/>
        <end position="394"/>
    </location>
</feature>
<feature type="region of interest" description="Disordered" evidence="2">
    <location>
        <begin position="186"/>
        <end position="257"/>
    </location>
</feature>
<feature type="coiled-coil region" evidence="1">
    <location>
        <begin position="79"/>
        <end position="106"/>
    </location>
</feature>
<organism evidence="3">
    <name type="scientific">viral metagenome</name>
    <dbReference type="NCBI Taxonomy" id="1070528"/>
    <lineage>
        <taxon>unclassified sequences</taxon>
        <taxon>metagenomes</taxon>
        <taxon>organismal metagenomes</taxon>
    </lineage>
</organism>
<protein>
    <submittedName>
        <fullName evidence="3">Uncharacterized protein</fullName>
    </submittedName>
</protein>
<sequence>MNMSNEAIAKIIIDYYSDEKIINYTHDGSKVPIIEREIRSSFPSQYCLIDTKLIGLDKLLMNAMYMHYTHEKVKPDNKNLEMKNIYDKLKNQLAKIEEDMKVKTTSVLKSEHAKVLLSMELVCKKLESSGGSTSSQPTPKKESLKHAVNIWKFFLVSNGTIKNNYDDSTRAHKICEILKKELVKTEEPKMANENNNRFQQKRKEEDSKYLPPHLRNKQYNSFDNSKYDRKDQYNNRDQYSNRDQHNRSKFYNDKKENKVVEKKKDANMFSCLAEDDTVEIKDEPKPAIKKTLGQWSKPISIEKIMSEENKIVELTEQEIKSLIVEENPKISRRQMLLNTFFSRHKHEFKQREPEPQAEKTDVNDDWEEEIELSSHGSTEDSYECEYVNTMPYDE</sequence>
<proteinExistence type="predicted"/>
<feature type="compositionally biased region" description="Basic and acidic residues" evidence="2">
    <location>
        <begin position="225"/>
        <end position="257"/>
    </location>
</feature>
<feature type="compositionally biased region" description="Basic and acidic residues" evidence="2">
    <location>
        <begin position="349"/>
        <end position="362"/>
    </location>
</feature>